<dbReference type="PANTHER" id="PTHR12271">
    <property type="entry name" value="POLY A POLYMERASE CID PAP -RELATED"/>
    <property type="match status" value="1"/>
</dbReference>
<keyword evidence="13" id="KW-1185">Reference proteome</keyword>
<keyword evidence="9" id="KW-0460">Magnesium</keyword>
<feature type="non-terminal residue" evidence="12">
    <location>
        <position position="1"/>
    </location>
</feature>
<evidence type="ECO:0000256" key="3">
    <source>
        <dbReference type="ARBA" id="ARBA00004496"/>
    </source>
</evidence>
<evidence type="ECO:0000256" key="7">
    <source>
        <dbReference type="ARBA" id="ARBA00022679"/>
    </source>
</evidence>
<keyword evidence="8" id="KW-0479">Metal-binding</keyword>
<dbReference type="Gene3D" id="3.30.460.10">
    <property type="entry name" value="Beta Polymerase, domain 2"/>
    <property type="match status" value="1"/>
</dbReference>
<evidence type="ECO:0000256" key="4">
    <source>
        <dbReference type="ARBA" id="ARBA00008593"/>
    </source>
</evidence>
<dbReference type="EMBL" id="MCFH01000097">
    <property type="protein sequence ID" value="ORX40375.1"/>
    <property type="molecule type" value="Genomic_DNA"/>
</dbReference>
<feature type="domain" description="PAP-associated" evidence="10">
    <location>
        <begin position="192"/>
        <end position="241"/>
    </location>
</feature>
<dbReference type="GO" id="GO:0010605">
    <property type="term" value="P:negative regulation of macromolecule metabolic process"/>
    <property type="evidence" value="ECO:0007669"/>
    <property type="project" value="UniProtKB-ARBA"/>
</dbReference>
<dbReference type="EC" id="2.7.7.19" evidence="5"/>
<evidence type="ECO:0000256" key="2">
    <source>
        <dbReference type="ARBA" id="ARBA00001946"/>
    </source>
</evidence>
<comment type="caution">
    <text evidence="12">The sequence shown here is derived from an EMBL/GenBank/DDBJ whole genome shotgun (WGS) entry which is preliminary data.</text>
</comment>
<dbReference type="OrthoDB" id="2274644at2759"/>
<feature type="domain" description="Poly(A) RNA polymerase mitochondrial-like central palm" evidence="11">
    <location>
        <begin position="1"/>
        <end position="85"/>
    </location>
</feature>
<dbReference type="Gene3D" id="1.10.1410.10">
    <property type="match status" value="1"/>
</dbReference>
<dbReference type="InterPro" id="IPR002058">
    <property type="entry name" value="PAP_assoc"/>
</dbReference>
<evidence type="ECO:0000256" key="1">
    <source>
        <dbReference type="ARBA" id="ARBA00001936"/>
    </source>
</evidence>
<dbReference type="GO" id="GO:1990817">
    <property type="term" value="F:poly(A) RNA polymerase activity"/>
    <property type="evidence" value="ECO:0007669"/>
    <property type="project" value="UniProtKB-EC"/>
</dbReference>
<dbReference type="GO" id="GO:0005737">
    <property type="term" value="C:cytoplasm"/>
    <property type="evidence" value="ECO:0007669"/>
    <property type="project" value="UniProtKB-SubCell"/>
</dbReference>
<dbReference type="SUPFAM" id="SSF81301">
    <property type="entry name" value="Nucleotidyltransferase"/>
    <property type="match status" value="1"/>
</dbReference>
<organism evidence="12 13">
    <name type="scientific">Piromyces finnis</name>
    <dbReference type="NCBI Taxonomy" id="1754191"/>
    <lineage>
        <taxon>Eukaryota</taxon>
        <taxon>Fungi</taxon>
        <taxon>Fungi incertae sedis</taxon>
        <taxon>Chytridiomycota</taxon>
        <taxon>Chytridiomycota incertae sedis</taxon>
        <taxon>Neocallimastigomycetes</taxon>
        <taxon>Neocallimastigales</taxon>
        <taxon>Neocallimastigaceae</taxon>
        <taxon>Piromyces</taxon>
    </lineage>
</organism>
<evidence type="ECO:0000256" key="5">
    <source>
        <dbReference type="ARBA" id="ARBA00012388"/>
    </source>
</evidence>
<dbReference type="InterPro" id="IPR043519">
    <property type="entry name" value="NT_sf"/>
</dbReference>
<keyword evidence="6" id="KW-0963">Cytoplasm</keyword>
<comment type="cofactor">
    <cofactor evidence="2">
        <name>Mg(2+)</name>
        <dbReference type="ChEBI" id="CHEBI:18420"/>
    </cofactor>
</comment>
<dbReference type="GO" id="GO:0046872">
    <property type="term" value="F:metal ion binding"/>
    <property type="evidence" value="ECO:0007669"/>
    <property type="project" value="UniProtKB-KW"/>
</dbReference>
<keyword evidence="7" id="KW-0808">Transferase</keyword>
<dbReference type="Pfam" id="PF22600">
    <property type="entry name" value="MTPAP-like_central"/>
    <property type="match status" value="1"/>
</dbReference>
<evidence type="ECO:0000259" key="11">
    <source>
        <dbReference type="Pfam" id="PF22600"/>
    </source>
</evidence>
<evidence type="ECO:0000256" key="6">
    <source>
        <dbReference type="ARBA" id="ARBA00022490"/>
    </source>
</evidence>
<name>A0A1Y1UT43_9FUNG</name>
<reference evidence="12 13" key="1">
    <citation type="submission" date="2016-08" db="EMBL/GenBank/DDBJ databases">
        <title>Genomes of anaerobic fungi encode conserved fungal cellulosomes for biomass hydrolysis.</title>
        <authorList>
            <consortium name="DOE Joint Genome Institute"/>
            <person name="Haitjema C.H."/>
            <person name="Gilmore S.P."/>
            <person name="Henske J.K."/>
            <person name="Solomon K.V."/>
            <person name="De Groot R."/>
            <person name="Kuo A."/>
            <person name="Mondo S.J."/>
            <person name="Salamov A.A."/>
            <person name="Labutti K."/>
            <person name="Zhao Z."/>
            <person name="Chiniquy J."/>
            <person name="Barry K."/>
            <person name="Brewer H.M."/>
            <person name="Purvine S.O."/>
            <person name="Wright A.T."/>
            <person name="Boxma B."/>
            <person name="Van Alen T."/>
            <person name="Hackstein J.H."/>
            <person name="Baker S.E."/>
            <person name="Grigoriev I.V."/>
            <person name="O'Malley M.A."/>
        </authorList>
    </citation>
    <scope>NUCLEOTIDE SEQUENCE [LARGE SCALE GENOMIC DNA]</scope>
    <source>
        <strain evidence="13">finn</strain>
    </source>
</reference>
<evidence type="ECO:0000313" key="13">
    <source>
        <dbReference type="Proteomes" id="UP000193719"/>
    </source>
</evidence>
<dbReference type="GO" id="GO:0031123">
    <property type="term" value="P:RNA 3'-end processing"/>
    <property type="evidence" value="ECO:0007669"/>
    <property type="project" value="TreeGrafter"/>
</dbReference>
<reference evidence="12 13" key="2">
    <citation type="submission" date="2016-08" db="EMBL/GenBank/DDBJ databases">
        <title>Pervasive Adenine N6-methylation of Active Genes in Fungi.</title>
        <authorList>
            <consortium name="DOE Joint Genome Institute"/>
            <person name="Mondo S.J."/>
            <person name="Dannebaum R.O."/>
            <person name="Kuo R.C."/>
            <person name="Labutti K."/>
            <person name="Haridas S."/>
            <person name="Kuo A."/>
            <person name="Salamov A."/>
            <person name="Ahrendt S.R."/>
            <person name="Lipzen A."/>
            <person name="Sullivan W."/>
            <person name="Andreopoulos W.B."/>
            <person name="Clum A."/>
            <person name="Lindquist E."/>
            <person name="Daum C."/>
            <person name="Ramamoorthy G.K."/>
            <person name="Gryganskyi A."/>
            <person name="Culley D."/>
            <person name="Magnuson J.K."/>
            <person name="James T.Y."/>
            <person name="O'Malley M.A."/>
            <person name="Stajich J.E."/>
            <person name="Spatafora J.W."/>
            <person name="Visel A."/>
            <person name="Grigoriev I.V."/>
        </authorList>
    </citation>
    <scope>NUCLEOTIDE SEQUENCE [LARGE SCALE GENOMIC DNA]</scope>
    <source>
        <strain evidence="13">finn</strain>
    </source>
</reference>
<dbReference type="Proteomes" id="UP000193719">
    <property type="component" value="Unassembled WGS sequence"/>
</dbReference>
<comment type="similarity">
    <text evidence="4">Belongs to the DNA polymerase type-B-like family.</text>
</comment>
<dbReference type="STRING" id="1754191.A0A1Y1UT43"/>
<evidence type="ECO:0000256" key="9">
    <source>
        <dbReference type="ARBA" id="ARBA00022842"/>
    </source>
</evidence>
<proteinExistence type="inferred from homology"/>
<evidence type="ECO:0000256" key="8">
    <source>
        <dbReference type="ARBA" id="ARBA00022723"/>
    </source>
</evidence>
<dbReference type="AlphaFoldDB" id="A0A1Y1UT43"/>
<sequence length="317" mass="37624">SLYTQLGLKNSDLDICILTECKEDSKGILEKLKVIFTNLGMKNIVINYAVHTKVCLCTFFDEKEQIDVDISINCEGLLKNVQLFKICDVIDERFRVLVIAIKYWIKQRGIDKGNTVDRMINSYSYILLLIYFLQIQQPPILPNVESIKDLLKERNEHDKNLMESEMFWFKDQEQENKIIKNQLNFPCTNKNNVGRLLVDYFEYFGFEFNYENDVISSRLGHSLTKKEKHWEKSLMCIEDPIYSDINKGNILYPWCYEGIINEFKLAFIKTTEFQKDFIQEVCQPLKEFNYLPPLIYPPIDKFYKRQLLENYVKTLKD</sequence>
<comment type="subcellular location">
    <subcellularLocation>
        <location evidence="3">Cytoplasm</location>
    </subcellularLocation>
</comment>
<dbReference type="Pfam" id="PF03828">
    <property type="entry name" value="PAP_assoc"/>
    <property type="match status" value="1"/>
</dbReference>
<evidence type="ECO:0000313" key="12">
    <source>
        <dbReference type="EMBL" id="ORX40375.1"/>
    </source>
</evidence>
<protein>
    <recommendedName>
        <fullName evidence="5">polynucleotide adenylyltransferase</fullName>
        <ecNumber evidence="5">2.7.7.19</ecNumber>
    </recommendedName>
</protein>
<accession>A0A1Y1UT43</accession>
<dbReference type="SUPFAM" id="SSF81631">
    <property type="entry name" value="PAP/OAS1 substrate-binding domain"/>
    <property type="match status" value="1"/>
</dbReference>
<evidence type="ECO:0000259" key="10">
    <source>
        <dbReference type="Pfam" id="PF03828"/>
    </source>
</evidence>
<gene>
    <name evidence="12" type="ORF">BCR36DRAFT_312374</name>
</gene>
<dbReference type="PANTHER" id="PTHR12271:SF40">
    <property type="entry name" value="POLY(A) RNA POLYMERASE GLD2"/>
    <property type="match status" value="1"/>
</dbReference>
<dbReference type="InterPro" id="IPR054708">
    <property type="entry name" value="MTPAP-like_central"/>
</dbReference>
<comment type="cofactor">
    <cofactor evidence="1">
        <name>Mn(2+)</name>
        <dbReference type="ChEBI" id="CHEBI:29035"/>
    </cofactor>
</comment>